<sequence length="25" mass="2873">MRGYQSGTISIARDDPNGKWKYSNK</sequence>
<name>A0AAV8YAQ1_9CUCU</name>
<proteinExistence type="predicted"/>
<protein>
    <recommendedName>
        <fullName evidence="4">Beta-fibrinogen</fullName>
    </recommendedName>
</protein>
<feature type="non-terminal residue" evidence="2">
    <location>
        <position position="25"/>
    </location>
</feature>
<reference evidence="2" key="1">
    <citation type="journal article" date="2023" name="Insect Mol. Biol.">
        <title>Genome sequencing provides insights into the evolution of gene families encoding plant cell wall-degrading enzymes in longhorned beetles.</title>
        <authorList>
            <person name="Shin N.R."/>
            <person name="Okamura Y."/>
            <person name="Kirsch R."/>
            <person name="Pauchet Y."/>
        </authorList>
    </citation>
    <scope>NUCLEOTIDE SEQUENCE</scope>
    <source>
        <strain evidence="2">AMC_N1</strain>
    </source>
</reference>
<dbReference type="AlphaFoldDB" id="A0AAV8YAQ1"/>
<feature type="region of interest" description="Disordered" evidence="1">
    <location>
        <begin position="1"/>
        <end position="25"/>
    </location>
</feature>
<comment type="caution">
    <text evidence="2">The sequence shown here is derived from an EMBL/GenBank/DDBJ whole genome shotgun (WGS) entry which is preliminary data.</text>
</comment>
<dbReference type="EMBL" id="JAPWTK010000134">
    <property type="protein sequence ID" value="KAJ8948585.1"/>
    <property type="molecule type" value="Genomic_DNA"/>
</dbReference>
<evidence type="ECO:0000313" key="3">
    <source>
        <dbReference type="Proteomes" id="UP001162162"/>
    </source>
</evidence>
<organism evidence="2 3">
    <name type="scientific">Aromia moschata</name>
    <dbReference type="NCBI Taxonomy" id="1265417"/>
    <lineage>
        <taxon>Eukaryota</taxon>
        <taxon>Metazoa</taxon>
        <taxon>Ecdysozoa</taxon>
        <taxon>Arthropoda</taxon>
        <taxon>Hexapoda</taxon>
        <taxon>Insecta</taxon>
        <taxon>Pterygota</taxon>
        <taxon>Neoptera</taxon>
        <taxon>Endopterygota</taxon>
        <taxon>Coleoptera</taxon>
        <taxon>Polyphaga</taxon>
        <taxon>Cucujiformia</taxon>
        <taxon>Chrysomeloidea</taxon>
        <taxon>Cerambycidae</taxon>
        <taxon>Cerambycinae</taxon>
        <taxon>Callichromatini</taxon>
        <taxon>Aromia</taxon>
    </lineage>
</organism>
<evidence type="ECO:0000256" key="1">
    <source>
        <dbReference type="SAM" id="MobiDB-lite"/>
    </source>
</evidence>
<keyword evidence="3" id="KW-1185">Reference proteome</keyword>
<evidence type="ECO:0000313" key="2">
    <source>
        <dbReference type="EMBL" id="KAJ8948585.1"/>
    </source>
</evidence>
<gene>
    <name evidence="2" type="ORF">NQ318_007589</name>
</gene>
<accession>A0AAV8YAQ1</accession>
<dbReference type="Proteomes" id="UP001162162">
    <property type="component" value="Unassembled WGS sequence"/>
</dbReference>
<evidence type="ECO:0008006" key="4">
    <source>
        <dbReference type="Google" id="ProtNLM"/>
    </source>
</evidence>